<keyword evidence="6" id="KW-1185">Reference proteome</keyword>
<evidence type="ECO:0000313" key="6">
    <source>
        <dbReference type="Proteomes" id="UP001501442"/>
    </source>
</evidence>
<dbReference type="PANTHER" id="PTHR30349">
    <property type="entry name" value="PHAGE INTEGRASE-RELATED"/>
    <property type="match status" value="1"/>
</dbReference>
<dbReference type="EMBL" id="BAABHK010000036">
    <property type="protein sequence ID" value="GAA4640722.1"/>
    <property type="molecule type" value="Genomic_DNA"/>
</dbReference>
<gene>
    <name evidence="5" type="ORF">GCM10023196_107340</name>
</gene>
<proteinExistence type="inferred from homology"/>
<evidence type="ECO:0000256" key="3">
    <source>
        <dbReference type="ARBA" id="ARBA00023172"/>
    </source>
</evidence>
<dbReference type="PANTHER" id="PTHR30349:SF64">
    <property type="entry name" value="PROPHAGE INTEGRASE INTD-RELATED"/>
    <property type="match status" value="1"/>
</dbReference>
<name>A0ABP8UX29_9ACTN</name>
<evidence type="ECO:0000256" key="2">
    <source>
        <dbReference type="ARBA" id="ARBA00023125"/>
    </source>
</evidence>
<keyword evidence="3" id="KW-0233">DNA recombination</keyword>
<organism evidence="5 6">
    <name type="scientific">Actinoallomurus vinaceus</name>
    <dbReference type="NCBI Taxonomy" id="1080074"/>
    <lineage>
        <taxon>Bacteria</taxon>
        <taxon>Bacillati</taxon>
        <taxon>Actinomycetota</taxon>
        <taxon>Actinomycetes</taxon>
        <taxon>Streptosporangiales</taxon>
        <taxon>Thermomonosporaceae</taxon>
        <taxon>Actinoallomurus</taxon>
    </lineage>
</organism>
<dbReference type="InterPro" id="IPR010998">
    <property type="entry name" value="Integrase_recombinase_N"/>
</dbReference>
<keyword evidence="2" id="KW-0238">DNA-binding</keyword>
<dbReference type="Gene3D" id="1.10.150.130">
    <property type="match status" value="1"/>
</dbReference>
<evidence type="ECO:0000259" key="4">
    <source>
        <dbReference type="PROSITE" id="PS51898"/>
    </source>
</evidence>
<dbReference type="InterPro" id="IPR011010">
    <property type="entry name" value="DNA_brk_join_enz"/>
</dbReference>
<dbReference type="InterPro" id="IPR013762">
    <property type="entry name" value="Integrase-like_cat_sf"/>
</dbReference>
<evidence type="ECO:0000313" key="5">
    <source>
        <dbReference type="EMBL" id="GAA4640722.1"/>
    </source>
</evidence>
<accession>A0ABP8UX29</accession>
<dbReference type="Proteomes" id="UP001501442">
    <property type="component" value="Unassembled WGS sequence"/>
</dbReference>
<dbReference type="PROSITE" id="PS51898">
    <property type="entry name" value="TYR_RECOMBINASE"/>
    <property type="match status" value="1"/>
</dbReference>
<feature type="domain" description="Tyr recombinase" evidence="4">
    <location>
        <begin position="75"/>
        <end position="289"/>
    </location>
</feature>
<dbReference type="InterPro" id="IPR002104">
    <property type="entry name" value="Integrase_catalytic"/>
</dbReference>
<evidence type="ECO:0000256" key="1">
    <source>
        <dbReference type="ARBA" id="ARBA00008857"/>
    </source>
</evidence>
<dbReference type="RefSeq" id="WP_345444591.1">
    <property type="nucleotide sequence ID" value="NZ_BAABHK010000036.1"/>
</dbReference>
<dbReference type="Gene3D" id="1.10.443.10">
    <property type="entry name" value="Intergrase catalytic core"/>
    <property type="match status" value="1"/>
</dbReference>
<dbReference type="InterPro" id="IPR050090">
    <property type="entry name" value="Tyrosine_recombinase_XerCD"/>
</dbReference>
<dbReference type="SUPFAM" id="SSF56349">
    <property type="entry name" value="DNA breaking-rejoining enzymes"/>
    <property type="match status" value="1"/>
</dbReference>
<reference evidence="6" key="1">
    <citation type="journal article" date="2019" name="Int. J. Syst. Evol. Microbiol.">
        <title>The Global Catalogue of Microorganisms (GCM) 10K type strain sequencing project: providing services to taxonomists for standard genome sequencing and annotation.</title>
        <authorList>
            <consortium name="The Broad Institute Genomics Platform"/>
            <consortium name="The Broad Institute Genome Sequencing Center for Infectious Disease"/>
            <person name="Wu L."/>
            <person name="Ma J."/>
        </authorList>
    </citation>
    <scope>NUCLEOTIDE SEQUENCE [LARGE SCALE GENOMIC DNA]</scope>
    <source>
        <strain evidence="6">JCM 17939</strain>
    </source>
</reference>
<protein>
    <recommendedName>
        <fullName evidence="4">Tyr recombinase domain-containing protein</fullName>
    </recommendedName>
</protein>
<comment type="similarity">
    <text evidence="1">Belongs to the 'phage' integrase family.</text>
</comment>
<sequence>MSVFDDPSERAKVTRKALDACAKTIDGGPAAATMARRKRSVLYNALGYAVELGLLSANPVDRVQWTAPEVAETVDRRVVASADQVRDLLTAVSYVGRTRGPHLVTFFALPYFAALRPSEAVALCEQDCELPEDGWGKLMLSVSEPQAGKAWTDDGKYRQARGLKWRARNETRMVPIPPELVAMLRAHIETYGVGSGGRLFRTSSGGPVGSSAYWLVWEQARKLGLPPARAESPLAGRPYDLRHAGVSLWLNAGVPATEVARRAGHSVDVLLKIYASCIDGDERTANQRIDDALAA</sequence>
<comment type="caution">
    <text evidence="5">The sequence shown here is derived from an EMBL/GenBank/DDBJ whole genome shotgun (WGS) entry which is preliminary data.</text>
</comment>